<feature type="transmembrane region" description="Helical" evidence="8">
    <location>
        <begin position="201"/>
        <end position="221"/>
    </location>
</feature>
<feature type="transmembrane region" description="Helical" evidence="8">
    <location>
        <begin position="241"/>
        <end position="266"/>
    </location>
</feature>
<dbReference type="NCBIfam" id="TIGR00879">
    <property type="entry name" value="SP"/>
    <property type="match status" value="1"/>
</dbReference>
<evidence type="ECO:0000256" key="8">
    <source>
        <dbReference type="SAM" id="Phobius"/>
    </source>
</evidence>
<feature type="transmembrane region" description="Helical" evidence="8">
    <location>
        <begin position="453"/>
        <end position="475"/>
    </location>
</feature>
<evidence type="ECO:0000256" key="4">
    <source>
        <dbReference type="ARBA" id="ARBA00022692"/>
    </source>
</evidence>
<dbReference type="EMBL" id="JAGMUU010000014">
    <property type="protein sequence ID" value="KAH7139986.1"/>
    <property type="molecule type" value="Genomic_DNA"/>
</dbReference>
<dbReference type="PANTHER" id="PTHR48022:SF51">
    <property type="entry name" value="ALPHA-GLUCOSIDE TRANSPORTER, PUTATIVE (AFU_ORTHOLOGUE AFUA_6G11920)-RELATED"/>
    <property type="match status" value="1"/>
</dbReference>
<feature type="transmembrane region" description="Helical" evidence="8">
    <location>
        <begin position="487"/>
        <end position="506"/>
    </location>
</feature>
<dbReference type="InterPro" id="IPR050360">
    <property type="entry name" value="MFS_Sugar_Transporters"/>
</dbReference>
<dbReference type="InterPro" id="IPR005828">
    <property type="entry name" value="MFS_sugar_transport-like"/>
</dbReference>
<evidence type="ECO:0000256" key="1">
    <source>
        <dbReference type="ARBA" id="ARBA00004141"/>
    </source>
</evidence>
<dbReference type="AlphaFoldDB" id="A0A9P9EMZ0"/>
<dbReference type="PANTHER" id="PTHR48022">
    <property type="entry name" value="PLASTIDIC GLUCOSE TRANSPORTER 4"/>
    <property type="match status" value="1"/>
</dbReference>
<reference evidence="10" key="1">
    <citation type="journal article" date="2021" name="Nat. Commun.">
        <title>Genetic determinants of endophytism in the Arabidopsis root mycobiome.</title>
        <authorList>
            <person name="Mesny F."/>
            <person name="Miyauchi S."/>
            <person name="Thiergart T."/>
            <person name="Pickel B."/>
            <person name="Atanasova L."/>
            <person name="Karlsson M."/>
            <person name="Huettel B."/>
            <person name="Barry K.W."/>
            <person name="Haridas S."/>
            <person name="Chen C."/>
            <person name="Bauer D."/>
            <person name="Andreopoulos W."/>
            <person name="Pangilinan J."/>
            <person name="LaButti K."/>
            <person name="Riley R."/>
            <person name="Lipzen A."/>
            <person name="Clum A."/>
            <person name="Drula E."/>
            <person name="Henrissat B."/>
            <person name="Kohler A."/>
            <person name="Grigoriev I.V."/>
            <person name="Martin F.M."/>
            <person name="Hacquard S."/>
        </authorList>
    </citation>
    <scope>NUCLEOTIDE SEQUENCE</scope>
    <source>
        <strain evidence="10">MPI-CAGE-AT-0021</strain>
    </source>
</reference>
<dbReference type="SUPFAM" id="SSF103473">
    <property type="entry name" value="MFS general substrate transporter"/>
    <property type="match status" value="1"/>
</dbReference>
<keyword evidence="11" id="KW-1185">Reference proteome</keyword>
<dbReference type="Proteomes" id="UP000717696">
    <property type="component" value="Unassembled WGS sequence"/>
</dbReference>
<feature type="transmembrane region" description="Helical" evidence="8">
    <location>
        <begin position="416"/>
        <end position="441"/>
    </location>
</feature>
<dbReference type="InterPro" id="IPR003663">
    <property type="entry name" value="Sugar/inositol_transpt"/>
</dbReference>
<feature type="transmembrane region" description="Helical" evidence="8">
    <location>
        <begin position="387"/>
        <end position="410"/>
    </location>
</feature>
<comment type="subcellular location">
    <subcellularLocation>
        <location evidence="1">Membrane</location>
        <topology evidence="1">Multi-pass membrane protein</topology>
    </subcellularLocation>
</comment>
<dbReference type="GO" id="GO:0016020">
    <property type="term" value="C:membrane"/>
    <property type="evidence" value="ECO:0007669"/>
    <property type="project" value="UniProtKB-SubCell"/>
</dbReference>
<feature type="transmembrane region" description="Helical" evidence="8">
    <location>
        <begin position="148"/>
        <end position="165"/>
    </location>
</feature>
<evidence type="ECO:0000256" key="2">
    <source>
        <dbReference type="ARBA" id="ARBA00010992"/>
    </source>
</evidence>
<accession>A0A9P9EMZ0</accession>
<feature type="transmembrane region" description="Helical" evidence="8">
    <location>
        <begin position="323"/>
        <end position="349"/>
    </location>
</feature>
<evidence type="ECO:0000313" key="11">
    <source>
        <dbReference type="Proteomes" id="UP000717696"/>
    </source>
</evidence>
<name>A0A9P9EMZ0_9HYPO</name>
<feature type="transmembrane region" description="Helical" evidence="8">
    <location>
        <begin position="361"/>
        <end position="380"/>
    </location>
</feature>
<feature type="transmembrane region" description="Helical" evidence="8">
    <location>
        <begin position="117"/>
        <end position="136"/>
    </location>
</feature>
<keyword evidence="4 8" id="KW-0812">Transmembrane</keyword>
<evidence type="ECO:0000256" key="5">
    <source>
        <dbReference type="ARBA" id="ARBA00022989"/>
    </source>
</evidence>
<comment type="similarity">
    <text evidence="2 7">Belongs to the major facilitator superfamily. Sugar transporter (TC 2.A.1.1) family.</text>
</comment>
<organism evidence="10 11">
    <name type="scientific">Dactylonectria estremocensis</name>
    <dbReference type="NCBI Taxonomy" id="1079267"/>
    <lineage>
        <taxon>Eukaryota</taxon>
        <taxon>Fungi</taxon>
        <taxon>Dikarya</taxon>
        <taxon>Ascomycota</taxon>
        <taxon>Pezizomycotina</taxon>
        <taxon>Sordariomycetes</taxon>
        <taxon>Hypocreomycetidae</taxon>
        <taxon>Hypocreales</taxon>
        <taxon>Nectriaceae</taxon>
        <taxon>Dactylonectria</taxon>
    </lineage>
</organism>
<comment type="caution">
    <text evidence="10">The sequence shown here is derived from an EMBL/GenBank/DDBJ whole genome shotgun (WGS) entry which is preliminary data.</text>
</comment>
<evidence type="ECO:0000256" key="7">
    <source>
        <dbReference type="RuleBase" id="RU003346"/>
    </source>
</evidence>
<dbReference type="PROSITE" id="PS50850">
    <property type="entry name" value="MFS"/>
    <property type="match status" value="1"/>
</dbReference>
<dbReference type="Gene3D" id="1.20.1250.20">
    <property type="entry name" value="MFS general substrate transporter like domains"/>
    <property type="match status" value="1"/>
</dbReference>
<evidence type="ECO:0000256" key="6">
    <source>
        <dbReference type="ARBA" id="ARBA00023136"/>
    </source>
</evidence>
<feature type="transmembrane region" description="Helical" evidence="8">
    <location>
        <begin position="171"/>
        <end position="189"/>
    </location>
</feature>
<dbReference type="InterPro" id="IPR036259">
    <property type="entry name" value="MFS_trans_sf"/>
</dbReference>
<protein>
    <submittedName>
        <fullName evidence="10">General substrate transporter</fullName>
    </submittedName>
</protein>
<dbReference type="OrthoDB" id="6612291at2759"/>
<feature type="transmembrane region" description="Helical" evidence="8">
    <location>
        <begin position="66"/>
        <end position="85"/>
    </location>
</feature>
<keyword evidence="6 8" id="KW-0472">Membrane</keyword>
<proteinExistence type="inferred from homology"/>
<evidence type="ECO:0000256" key="3">
    <source>
        <dbReference type="ARBA" id="ARBA00022448"/>
    </source>
</evidence>
<keyword evidence="5 8" id="KW-1133">Transmembrane helix</keyword>
<dbReference type="Pfam" id="PF00083">
    <property type="entry name" value="Sugar_tr"/>
    <property type="match status" value="1"/>
</dbReference>
<keyword evidence="3 7" id="KW-0813">Transport</keyword>
<dbReference type="FunFam" id="1.20.1250.20:FF:000078">
    <property type="entry name" value="MFS maltose transporter, putative"/>
    <property type="match status" value="1"/>
</dbReference>
<evidence type="ECO:0000259" key="9">
    <source>
        <dbReference type="PROSITE" id="PS50850"/>
    </source>
</evidence>
<dbReference type="InterPro" id="IPR020846">
    <property type="entry name" value="MFS_dom"/>
</dbReference>
<evidence type="ECO:0000313" key="10">
    <source>
        <dbReference type="EMBL" id="KAH7139986.1"/>
    </source>
</evidence>
<feature type="domain" description="Major facilitator superfamily (MFS) profile" evidence="9">
    <location>
        <begin position="72"/>
        <end position="510"/>
    </location>
</feature>
<gene>
    <name evidence="10" type="ORF">B0J13DRAFT_478378</name>
</gene>
<sequence length="541" mass="59113">MSTPLTEPTTMSTAAVSPDKPEALHHVEHSVAEGDDLTSKKQHSSFFEEFNASEHRLRFRDVARKYPKIIWWSFFWCMCAVGWGFDTQVNGAMVGVPAFRKFYGYEEDGLAIIPANWLTAFNVVSSVGQFFGGFLCSYISDRIGRKPSLSIGVLIATGAIFGETFSTTRAAFVVSKLILGVGVGFYLTLGPITCSEIAPTVLRGLSTAGVNLGIAVGQLVSNSVIRGFGNRQDTWAFKGPFLVQLVFSVFLFVGSLVSPESPWYLIRAHKIDEARKTLQYLYGSEAEAEEKLLAIIRTTEEETRLQEASYASAFRGTDKLRTWISIGVFACQHAVGIIFVLSFSTYFFQLAGLETSKALDLGVGVTACGVGGNICSWFIINRFGRRPIFLIGMVGCTVLLLLIGILDVVPTDAAKWIQSALTVVYSFVYFLTIGAVAFVLLGEVSSLALRARTTALATATQAIFGIIMFFAVPYMVNPDAGNLKGKVGFVFGGLSAFASVGCFFYIPELRGRTYSEIDAMFTHRVPPRQMGTYKFEDDASP</sequence>
<dbReference type="GO" id="GO:0005351">
    <property type="term" value="F:carbohydrate:proton symporter activity"/>
    <property type="evidence" value="ECO:0007669"/>
    <property type="project" value="TreeGrafter"/>
</dbReference>